<evidence type="ECO:0000259" key="6">
    <source>
        <dbReference type="Pfam" id="PF17389"/>
    </source>
</evidence>
<comment type="caution">
    <text evidence="8">The sequence shown here is derived from an EMBL/GenBank/DDBJ whole genome shotgun (WGS) entry which is preliminary data.</text>
</comment>
<dbReference type="Proteomes" id="UP000664132">
    <property type="component" value="Unassembled WGS sequence"/>
</dbReference>
<dbReference type="InterPro" id="IPR008928">
    <property type="entry name" value="6-hairpin_glycosidase_sf"/>
</dbReference>
<dbReference type="Pfam" id="PF17390">
    <property type="entry name" value="Bac_rhamnosid_C"/>
    <property type="match status" value="1"/>
</dbReference>
<feature type="domain" description="Alpha-L-rhamnosidase C-terminal" evidence="7">
    <location>
        <begin position="795"/>
        <end position="873"/>
    </location>
</feature>
<dbReference type="InterPro" id="IPR013737">
    <property type="entry name" value="Bac_rhamnosid_N"/>
</dbReference>
<dbReference type="GO" id="GO:0030596">
    <property type="term" value="F:alpha-L-rhamnosidase activity"/>
    <property type="evidence" value="ECO:0007669"/>
    <property type="project" value="UniProtKB-EC"/>
</dbReference>
<sequence>MVSIIDVHFEHYQSGNTVGIHETKPRLSWKFSNAPDGFQQAGYEIELSEENILSHDIKPKSFKCTSTNSILVTWPQDQPLISRQRISVRVKAWDSNGNTTSWSDPACLEVGLLHRADWQCDRIAAPWGPGTLEPDPEQLYRKGFVLDESTIQARLYITAQGVYEAELNGHRIGDHFLSPGWTAYDGRLQYQTYDVTGMLSKGSNCLGVRVAEGWFSGRIGFAGGHRNIWGPHTAMMAQLEILYPSGETKTILSDGSWTVKKGPIVMAEIYDGEKYDATQEIPGWSEPSQSGHLDSDWQHVLLFPPLPDSTELTAGFSEPVRRIEAIKPIDKITSPSGKSIIDFGQNLVGYVRLSNIKGPRGHEITLHHAEVLENEELGIRPLRICKAMDRYTLSGLGETEKYEPRFTFHGFRYVQIDGWSSDRDLVDSVEAVVCHTDMKSAGSFSCSDPLLNKLYSNVVWGMRGNFLSVPTDCPQRDERLGYSGDIALFAPTATLIYDCFNMLKNWLVDVEHDQRVLGGVPAMVTPNAMLPDPVWCRRKPCAIWHDVTVLLPWTLYEETGDASILAQQYNSMTTWMSVIPKNYSGRGHLWDNSIYQLGDWLDPAAPTDAPQKGVTDAKMVANAFLIHSLDLMIRIAGILGKTSDQANYDAETQAARREFQDEYVTRNGRLVSDSQTAYALAICFDLLTPAQRARAGSRLVELVRKNEFKIGTGFAGTPYITEALVLTGHIQVAYSMLLEKKCPSWLYPVTMCATTVWERWDSMLPDGSINPGEMTSFNHYAFGAIAKFLYERVAGLQRLEPGWKRFRFAPAVGAEFTHASASHVTSYGKISCSWTTSEVGSEPCTMKLLVSVPYGTSCVVVMPDGDGKKSESVGPGDWSFETSFKKNYEWPVLALGPKT</sequence>
<dbReference type="InterPro" id="IPR008902">
    <property type="entry name" value="Rhamnosid_concanavalin"/>
</dbReference>
<evidence type="ECO:0000259" key="5">
    <source>
        <dbReference type="Pfam" id="PF08531"/>
    </source>
</evidence>
<evidence type="ECO:0000256" key="1">
    <source>
        <dbReference type="ARBA" id="ARBA00001445"/>
    </source>
</evidence>
<dbReference type="Pfam" id="PF05592">
    <property type="entry name" value="Bac_rhamnosid"/>
    <property type="match status" value="1"/>
</dbReference>
<feature type="domain" description="Alpha-L-rhamnosidase concanavalin-like" evidence="4">
    <location>
        <begin position="334"/>
        <end position="435"/>
    </location>
</feature>
<dbReference type="PANTHER" id="PTHR33307:SF6">
    <property type="entry name" value="ALPHA-RHAMNOSIDASE (EUROFUNG)-RELATED"/>
    <property type="match status" value="1"/>
</dbReference>
<feature type="domain" description="Alpha-L-rhamnosidase six-hairpin glycosidase" evidence="6">
    <location>
        <begin position="440"/>
        <end position="793"/>
    </location>
</feature>
<accession>A0A8H7SWU3</accession>
<dbReference type="InterPro" id="IPR016007">
    <property type="entry name" value="Alpha_rhamnosid"/>
</dbReference>
<dbReference type="SUPFAM" id="SSF48208">
    <property type="entry name" value="Six-hairpin glycosidases"/>
    <property type="match status" value="1"/>
</dbReference>
<dbReference type="Gene3D" id="2.60.40.10">
    <property type="entry name" value="Immunoglobulins"/>
    <property type="match status" value="1"/>
</dbReference>
<dbReference type="Pfam" id="PF08531">
    <property type="entry name" value="Bac_rhamnosid_N"/>
    <property type="match status" value="1"/>
</dbReference>
<evidence type="ECO:0000259" key="7">
    <source>
        <dbReference type="Pfam" id="PF17390"/>
    </source>
</evidence>
<dbReference type="Gene3D" id="2.60.420.10">
    <property type="entry name" value="Maltose phosphorylase, domain 3"/>
    <property type="match status" value="1"/>
</dbReference>
<dbReference type="Pfam" id="PF17389">
    <property type="entry name" value="Bac_rhamnosid6H"/>
    <property type="match status" value="1"/>
</dbReference>
<evidence type="ECO:0000313" key="8">
    <source>
        <dbReference type="EMBL" id="KAG4410944.1"/>
    </source>
</evidence>
<dbReference type="InterPro" id="IPR035398">
    <property type="entry name" value="Bac_rhamnosid_C"/>
</dbReference>
<dbReference type="InterPro" id="IPR012341">
    <property type="entry name" value="6hp_glycosidase-like_sf"/>
</dbReference>
<reference evidence="8" key="1">
    <citation type="submission" date="2021-02" db="EMBL/GenBank/DDBJ databases">
        <title>Genome sequence Cadophora malorum strain M34.</title>
        <authorList>
            <person name="Stefanovic E."/>
            <person name="Vu D."/>
            <person name="Scully C."/>
            <person name="Dijksterhuis J."/>
            <person name="Roader J."/>
            <person name="Houbraken J."/>
        </authorList>
    </citation>
    <scope>NUCLEOTIDE SEQUENCE</scope>
    <source>
        <strain evidence="8">M34</strain>
    </source>
</reference>
<dbReference type="EMBL" id="JAFJYH010000551">
    <property type="protein sequence ID" value="KAG4410944.1"/>
    <property type="molecule type" value="Genomic_DNA"/>
</dbReference>
<organism evidence="8 9">
    <name type="scientific">Cadophora malorum</name>
    <dbReference type="NCBI Taxonomy" id="108018"/>
    <lineage>
        <taxon>Eukaryota</taxon>
        <taxon>Fungi</taxon>
        <taxon>Dikarya</taxon>
        <taxon>Ascomycota</taxon>
        <taxon>Pezizomycotina</taxon>
        <taxon>Leotiomycetes</taxon>
        <taxon>Helotiales</taxon>
        <taxon>Ploettnerulaceae</taxon>
        <taxon>Cadophora</taxon>
    </lineage>
</organism>
<keyword evidence="9" id="KW-1185">Reference proteome</keyword>
<protein>
    <recommendedName>
        <fullName evidence="2">alpha-L-rhamnosidase</fullName>
        <ecNumber evidence="2">3.2.1.40</ecNumber>
    </recommendedName>
</protein>
<feature type="domain" description="Bacterial alpha-L-rhamnosidase N-terminal" evidence="5">
    <location>
        <begin position="151"/>
        <end position="323"/>
    </location>
</feature>
<evidence type="ECO:0000256" key="3">
    <source>
        <dbReference type="ARBA" id="ARBA00022801"/>
    </source>
</evidence>
<comment type="catalytic activity">
    <reaction evidence="1">
        <text>Hydrolysis of terminal non-reducing alpha-L-rhamnose residues in alpha-L-rhamnosides.</text>
        <dbReference type="EC" id="3.2.1.40"/>
    </reaction>
</comment>
<evidence type="ECO:0000313" key="9">
    <source>
        <dbReference type="Proteomes" id="UP000664132"/>
    </source>
</evidence>
<gene>
    <name evidence="8" type="ORF">IFR04_015918</name>
</gene>
<dbReference type="GO" id="GO:0005975">
    <property type="term" value="P:carbohydrate metabolic process"/>
    <property type="evidence" value="ECO:0007669"/>
    <property type="project" value="InterPro"/>
</dbReference>
<dbReference type="SUPFAM" id="SSF49785">
    <property type="entry name" value="Galactose-binding domain-like"/>
    <property type="match status" value="1"/>
</dbReference>
<dbReference type="Pfam" id="PF25788">
    <property type="entry name" value="Ig_Rha78A_N"/>
    <property type="match status" value="1"/>
</dbReference>
<proteinExistence type="predicted"/>
<dbReference type="InterPro" id="IPR013783">
    <property type="entry name" value="Ig-like_fold"/>
</dbReference>
<evidence type="ECO:0000256" key="2">
    <source>
        <dbReference type="ARBA" id="ARBA00012652"/>
    </source>
</evidence>
<dbReference type="Gene3D" id="1.50.10.10">
    <property type="match status" value="1"/>
</dbReference>
<name>A0A8H7SWU3_9HELO</name>
<dbReference type="InterPro" id="IPR008979">
    <property type="entry name" value="Galactose-bd-like_sf"/>
</dbReference>
<dbReference type="PIRSF" id="PIRSF010631">
    <property type="entry name" value="A-rhamnsds"/>
    <property type="match status" value="1"/>
</dbReference>
<evidence type="ECO:0000259" key="4">
    <source>
        <dbReference type="Pfam" id="PF05592"/>
    </source>
</evidence>
<dbReference type="AlphaFoldDB" id="A0A8H7SWU3"/>
<dbReference type="PANTHER" id="PTHR33307">
    <property type="entry name" value="ALPHA-RHAMNOSIDASE (EUROFUNG)"/>
    <property type="match status" value="1"/>
</dbReference>
<dbReference type="EC" id="3.2.1.40" evidence="2"/>
<dbReference type="InterPro" id="IPR035396">
    <property type="entry name" value="Bac_rhamnosid6H"/>
</dbReference>
<dbReference type="OrthoDB" id="10036721at2759"/>
<keyword evidence="3" id="KW-0378">Hydrolase</keyword>
<dbReference type="Gene3D" id="2.60.120.260">
    <property type="entry name" value="Galactose-binding domain-like"/>
    <property type="match status" value="2"/>
</dbReference>